<dbReference type="InterPro" id="IPR036322">
    <property type="entry name" value="WD40_repeat_dom_sf"/>
</dbReference>
<sequence>MRPGPKKPFSIKKSDYEEVDALIANVMNNKQPQKGYQIQQSQNDEEQVKNISSRPQFNLRKGTDKGRDSPFIESTEDNEFTSSQAESSQSQIQSFKPQKMAFKKAPGSLSHQQNEIDQLIQSEMQNKNPLKKPSPYDSIKPFAKKTNLTTSKPNSDTNFEDNSNNQEQPLSNSILTKPSFSSRPIRKKEENLIEPANLRKQDEEDQTIVQSIKPFDKKSMLNPSRGLKNQPQQQSEQYQQIQEQPRPSSQTRTINIKKKLDTKIKQQINYMPIQTPIINKEESQEYEQEFEDYVEDKPKQQAIIAAKPNLPIPEKGQIDWKEQERKQKEQEELLRIQREQEEKRRKEEEEERRIQEERRRDEEERRKDEQRRREIQKAAMINIHQHQQHQVQIDNVPGGLLVGKQGYDKNIFSAQPMNNQLDSYQQNFDQVPAQPSVQQAKGKAKPVLKDKYREDQSERQQPQQQQQQQQQIQIETRNLVIANKKGGMQYQNEQVQQQPQFQRFQQQNEMQQQQQQVLVEDQQYSKKQQEFGYAKNQYQEEDQNIYNNFSQKEVKLQPQYDPKGEYIEGDEMKVNLKLNDKKTSLAKIEAQQERVKNLKQLIQLELDTFETLFELQPTTDYEIYINKIKAGTLKNSADQSDDNRVTQEIQADLFQQNEFGNQFPEDQTRTFLKTNVGVAQQVTESIQTQTEPQIENVTKNLDDATKLIEFMNNVYPVFEEILNSEKSNNQGNNDNFLSEDVRRYPIPKFISDKFKILGVRTTLNDVKDSYICYDISQEGNEWFRLSLIIKYTNFRVVKYCITQSQVSSLAHSNNILIAGTKEGSLNLWDLRETEFSHQKVSNKYIDAIKEGLEKNESVINSAPTSSKSLAIDEDTFEASLAFRFPSFTTEYLVQNANLLLNETESVQHSSSVVKILINTRNNQSLEFFSLEEFGKVIVWNLLELQQQEAERNYIEFGKYTKIKVMSQGFINLSQQIFMNPDSICYDIQLDSEENNLYICSSLGIIKADKFCTNKIKHPRVFGEHRTTSFPTCLFVSNETELLVAGYSDGSIKMFSKNFKDPLLTFTNFTRQKITKIFVNQQTNKSTNKKYYDINRLIASDATGNIFLFDLSINQSSPIKTYQQISKINASQKKAVSVQNIPDMNGVEIFIQNEQNQISSFKWNYDDLVEKNPKKIYEDMKKLELIIPTYYHDFDFGGGDEILI</sequence>
<feature type="compositionally biased region" description="Low complexity" evidence="2">
    <location>
        <begin position="82"/>
        <end position="94"/>
    </location>
</feature>
<reference evidence="4" key="1">
    <citation type="journal article" date="2006" name="PLoS Biol.">
        <title>Macronuclear genome sequence of the ciliate Tetrahymena thermophila, a model eukaryote.</title>
        <authorList>
            <person name="Eisen J.A."/>
            <person name="Coyne R.S."/>
            <person name="Wu M."/>
            <person name="Wu D."/>
            <person name="Thiagarajan M."/>
            <person name="Wortman J.R."/>
            <person name="Badger J.H."/>
            <person name="Ren Q."/>
            <person name="Amedeo P."/>
            <person name="Jones K.M."/>
            <person name="Tallon L.J."/>
            <person name="Delcher A.L."/>
            <person name="Salzberg S.L."/>
            <person name="Silva J.C."/>
            <person name="Haas B.J."/>
            <person name="Majoros W.H."/>
            <person name="Farzad M."/>
            <person name="Carlton J.M."/>
            <person name="Smith R.K. Jr."/>
            <person name="Garg J."/>
            <person name="Pearlman R.E."/>
            <person name="Karrer K.M."/>
            <person name="Sun L."/>
            <person name="Manning G."/>
            <person name="Elde N.C."/>
            <person name="Turkewitz A.P."/>
            <person name="Asai D.J."/>
            <person name="Wilkes D.E."/>
            <person name="Wang Y."/>
            <person name="Cai H."/>
            <person name="Collins K."/>
            <person name="Stewart B.A."/>
            <person name="Lee S.R."/>
            <person name="Wilamowska K."/>
            <person name="Weinberg Z."/>
            <person name="Ruzzo W.L."/>
            <person name="Wloga D."/>
            <person name="Gaertig J."/>
            <person name="Frankel J."/>
            <person name="Tsao C.-C."/>
            <person name="Gorovsky M.A."/>
            <person name="Keeling P.J."/>
            <person name="Waller R.F."/>
            <person name="Patron N.J."/>
            <person name="Cherry J.M."/>
            <person name="Stover N.A."/>
            <person name="Krieger C.J."/>
            <person name="del Toro C."/>
            <person name="Ryder H.F."/>
            <person name="Williamson S.C."/>
            <person name="Barbeau R.A."/>
            <person name="Hamilton E.P."/>
            <person name="Orias E."/>
        </authorList>
    </citation>
    <scope>NUCLEOTIDE SEQUENCE [LARGE SCALE GENOMIC DNA]</scope>
    <source>
        <strain evidence="4">SB210</strain>
    </source>
</reference>
<evidence type="ECO:0000256" key="1">
    <source>
        <dbReference type="SAM" id="Coils"/>
    </source>
</evidence>
<name>I7MMW6_TETTS</name>
<dbReference type="SUPFAM" id="SSF50978">
    <property type="entry name" value="WD40 repeat-like"/>
    <property type="match status" value="1"/>
</dbReference>
<evidence type="ECO:0000313" key="4">
    <source>
        <dbReference type="Proteomes" id="UP000009168"/>
    </source>
</evidence>
<dbReference type="InterPro" id="IPR015943">
    <property type="entry name" value="WD40/YVTN_repeat-like_dom_sf"/>
</dbReference>
<dbReference type="eggNOG" id="ENOG502SRF3">
    <property type="taxonomic scope" value="Eukaryota"/>
</dbReference>
<feature type="compositionally biased region" description="Polar residues" evidence="2">
    <location>
        <begin position="31"/>
        <end position="42"/>
    </location>
</feature>
<feature type="compositionally biased region" description="Polar residues" evidence="2">
    <location>
        <begin position="146"/>
        <end position="182"/>
    </location>
</feature>
<dbReference type="PANTHER" id="PTHR16022">
    <property type="entry name" value="WD REPEAT DOMAIN 60"/>
    <property type="match status" value="1"/>
</dbReference>
<evidence type="ECO:0000313" key="3">
    <source>
        <dbReference type="EMBL" id="EAS07104.4"/>
    </source>
</evidence>
<feature type="region of interest" description="Disordered" evidence="2">
    <location>
        <begin position="31"/>
        <end position="254"/>
    </location>
</feature>
<dbReference type="STRING" id="312017.I7MMW6"/>
<dbReference type="AlphaFoldDB" id="I7MMW6"/>
<dbReference type="Gene3D" id="2.130.10.10">
    <property type="entry name" value="YVTN repeat-like/Quinoprotein amine dehydrogenase"/>
    <property type="match status" value="1"/>
</dbReference>
<feature type="coiled-coil region" evidence="1">
    <location>
        <begin position="581"/>
        <end position="608"/>
    </location>
</feature>
<dbReference type="GeneID" id="7824750"/>
<gene>
    <name evidence="3" type="ORF">TTHERM_00683100</name>
</gene>
<feature type="compositionally biased region" description="Basic and acidic residues" evidence="2">
    <location>
        <begin position="187"/>
        <end position="202"/>
    </location>
</feature>
<dbReference type="GO" id="GO:0042073">
    <property type="term" value="P:intraciliary transport"/>
    <property type="evidence" value="ECO:0007669"/>
    <property type="project" value="InterPro"/>
</dbReference>
<organism evidence="3 4">
    <name type="scientific">Tetrahymena thermophila (strain SB210)</name>
    <dbReference type="NCBI Taxonomy" id="312017"/>
    <lineage>
        <taxon>Eukaryota</taxon>
        <taxon>Sar</taxon>
        <taxon>Alveolata</taxon>
        <taxon>Ciliophora</taxon>
        <taxon>Intramacronucleata</taxon>
        <taxon>Oligohymenophorea</taxon>
        <taxon>Hymenostomatida</taxon>
        <taxon>Tetrahymenina</taxon>
        <taxon>Tetrahymenidae</taxon>
        <taxon>Tetrahymena</taxon>
    </lineage>
</organism>
<dbReference type="GO" id="GO:0045504">
    <property type="term" value="F:dynein heavy chain binding"/>
    <property type="evidence" value="ECO:0007669"/>
    <property type="project" value="InterPro"/>
</dbReference>
<proteinExistence type="predicted"/>
<evidence type="ECO:0000256" key="2">
    <source>
        <dbReference type="SAM" id="MobiDB-lite"/>
    </source>
</evidence>
<dbReference type="PANTHER" id="PTHR16022:SF0">
    <property type="entry name" value="CYTOPLASMIC DYNEIN 2 INTERMEDIATE CHAIN 1"/>
    <property type="match status" value="1"/>
</dbReference>
<keyword evidence="1" id="KW-0175">Coiled coil</keyword>
<dbReference type="GO" id="GO:0045503">
    <property type="term" value="F:dynein light chain binding"/>
    <property type="evidence" value="ECO:0007669"/>
    <property type="project" value="InterPro"/>
</dbReference>
<dbReference type="GO" id="GO:0005868">
    <property type="term" value="C:cytoplasmic dynein complex"/>
    <property type="evidence" value="ECO:0007669"/>
    <property type="project" value="InterPro"/>
</dbReference>
<dbReference type="RefSeq" id="XP_001027346.4">
    <property type="nucleotide sequence ID" value="XM_001027346.4"/>
</dbReference>
<protein>
    <submittedName>
        <fullName evidence="3">Uncharacterized protein</fullName>
    </submittedName>
</protein>
<dbReference type="KEGG" id="tet:TTHERM_00683100"/>
<dbReference type="Proteomes" id="UP000009168">
    <property type="component" value="Unassembled WGS sequence"/>
</dbReference>
<feature type="compositionally biased region" description="Polar residues" evidence="2">
    <location>
        <begin position="109"/>
        <end position="128"/>
    </location>
</feature>
<feature type="region of interest" description="Disordered" evidence="2">
    <location>
        <begin position="275"/>
        <end position="371"/>
    </location>
</feature>
<dbReference type="InParanoid" id="I7MMW6"/>
<dbReference type="OrthoDB" id="296348at2759"/>
<dbReference type="GO" id="GO:0005929">
    <property type="term" value="C:cilium"/>
    <property type="evidence" value="ECO:0007669"/>
    <property type="project" value="GOC"/>
</dbReference>
<dbReference type="EMBL" id="GG662247">
    <property type="protein sequence ID" value="EAS07104.4"/>
    <property type="molecule type" value="Genomic_DNA"/>
</dbReference>
<accession>I7MMW6</accession>
<feature type="compositionally biased region" description="Basic and acidic residues" evidence="2">
    <location>
        <begin position="316"/>
        <end position="371"/>
    </location>
</feature>
<feature type="compositionally biased region" description="Low complexity" evidence="2">
    <location>
        <begin position="230"/>
        <end position="245"/>
    </location>
</feature>
<feature type="compositionally biased region" description="Acidic residues" evidence="2">
    <location>
        <begin position="284"/>
        <end position="294"/>
    </location>
</feature>
<feature type="region of interest" description="Disordered" evidence="2">
    <location>
        <begin position="433"/>
        <end position="471"/>
    </location>
</feature>
<feature type="compositionally biased region" description="Basic and acidic residues" evidence="2">
    <location>
        <begin position="447"/>
        <end position="458"/>
    </location>
</feature>
<feature type="compositionally biased region" description="Low complexity" evidence="2">
    <location>
        <begin position="460"/>
        <end position="471"/>
    </location>
</feature>
<keyword evidence="4" id="KW-1185">Reference proteome</keyword>
<feature type="compositionally biased region" description="Basic and acidic residues" evidence="2">
    <location>
        <begin position="61"/>
        <end position="70"/>
    </location>
</feature>
<dbReference type="InterPro" id="IPR042505">
    <property type="entry name" value="DYNC2I1"/>
</dbReference>